<evidence type="ECO:0000256" key="5">
    <source>
        <dbReference type="ARBA" id="ARBA00022741"/>
    </source>
</evidence>
<protein>
    <recommendedName>
        <fullName evidence="2">mannose-1-phosphate guanylyltransferase</fullName>
        <ecNumber evidence="2">2.7.7.13</ecNumber>
    </recommendedName>
</protein>
<gene>
    <name evidence="12" type="ORF">NGM99_10290</name>
</gene>
<evidence type="ECO:0000259" key="11">
    <source>
        <dbReference type="Pfam" id="PF22640"/>
    </source>
</evidence>
<dbReference type="PANTHER" id="PTHR46390">
    <property type="entry name" value="MANNOSE-1-PHOSPHATE GUANYLYLTRANSFERASE"/>
    <property type="match status" value="1"/>
</dbReference>
<dbReference type="PANTHER" id="PTHR46390:SF1">
    <property type="entry name" value="MANNOSE-1-PHOSPHATE GUANYLYLTRANSFERASE"/>
    <property type="match status" value="1"/>
</dbReference>
<dbReference type="EC" id="2.7.7.13" evidence="2"/>
<dbReference type="NCBIfam" id="TIGR01479">
    <property type="entry name" value="GMP_PMI"/>
    <property type="match status" value="1"/>
</dbReference>
<dbReference type="CDD" id="cd02509">
    <property type="entry name" value="GDP-M1P_Guanylyltransferase"/>
    <property type="match status" value="1"/>
</dbReference>
<dbReference type="InterPro" id="IPR005835">
    <property type="entry name" value="NTP_transferase_dom"/>
</dbReference>
<comment type="caution">
    <text evidence="12">The sequence shown here is derived from an EMBL/GenBank/DDBJ whole genome shotgun (WGS) entry which is preliminary data.</text>
</comment>
<keyword evidence="13" id="KW-1185">Reference proteome</keyword>
<name>A0ABT1C680_9HYPH</name>
<evidence type="ECO:0000256" key="2">
    <source>
        <dbReference type="ARBA" id="ARBA00012387"/>
    </source>
</evidence>
<dbReference type="RefSeq" id="WP_252818588.1">
    <property type="nucleotide sequence ID" value="NZ_JAMXQS010000005.1"/>
</dbReference>
<keyword evidence="12" id="KW-0413">Isomerase</keyword>
<dbReference type="InterPro" id="IPR049577">
    <property type="entry name" value="GMPP_N"/>
</dbReference>
<dbReference type="CDD" id="cd02213">
    <property type="entry name" value="cupin_PMI_typeII_C"/>
    <property type="match status" value="1"/>
</dbReference>
<feature type="domain" description="MannoseP isomerase/GMP-like beta-helix" evidence="11">
    <location>
        <begin position="309"/>
        <end position="360"/>
    </location>
</feature>
<dbReference type="Pfam" id="PF22640">
    <property type="entry name" value="ManC_GMP_beta-helix"/>
    <property type="match status" value="1"/>
</dbReference>
<dbReference type="Pfam" id="PF00483">
    <property type="entry name" value="NTP_transferase"/>
    <property type="match status" value="1"/>
</dbReference>
<dbReference type="GO" id="GO:0004476">
    <property type="term" value="F:mannose-6-phosphate isomerase activity"/>
    <property type="evidence" value="ECO:0007669"/>
    <property type="project" value="UniProtKB-EC"/>
</dbReference>
<comment type="catalytic activity">
    <reaction evidence="7">
        <text>alpha-D-mannose 1-phosphate + GTP + H(+) = GDP-alpha-D-mannose + diphosphate</text>
        <dbReference type="Rhea" id="RHEA:15229"/>
        <dbReference type="ChEBI" id="CHEBI:15378"/>
        <dbReference type="ChEBI" id="CHEBI:33019"/>
        <dbReference type="ChEBI" id="CHEBI:37565"/>
        <dbReference type="ChEBI" id="CHEBI:57527"/>
        <dbReference type="ChEBI" id="CHEBI:58409"/>
        <dbReference type="EC" id="2.7.7.13"/>
    </reaction>
</comment>
<dbReference type="InterPro" id="IPR006375">
    <property type="entry name" value="Man1P_GuaTrfase/Man6P_Isoase"/>
</dbReference>
<evidence type="ECO:0000313" key="13">
    <source>
        <dbReference type="Proteomes" id="UP001205906"/>
    </source>
</evidence>
<feature type="domain" description="Mannose-6-phosphate isomerase type II C-terminal" evidence="10">
    <location>
        <begin position="365"/>
        <end position="478"/>
    </location>
</feature>
<comment type="similarity">
    <text evidence="1 8">Belongs to the mannose-6-phosphate isomerase type 2 family.</text>
</comment>
<dbReference type="SUPFAM" id="SSF51182">
    <property type="entry name" value="RmlC-like cupins"/>
    <property type="match status" value="1"/>
</dbReference>
<dbReference type="GO" id="GO:0004475">
    <property type="term" value="F:mannose-1-phosphate guanylyltransferase (GTP) activity"/>
    <property type="evidence" value="ECO:0007669"/>
    <property type="project" value="UniProtKB-EC"/>
</dbReference>
<dbReference type="InterPro" id="IPR051161">
    <property type="entry name" value="Mannose-6P_isomerase_type2"/>
</dbReference>
<keyword evidence="3 12" id="KW-0808">Transferase</keyword>
<keyword evidence="5" id="KW-0547">Nucleotide-binding</keyword>
<dbReference type="Gene3D" id="3.90.550.10">
    <property type="entry name" value="Spore Coat Polysaccharide Biosynthesis Protein SpsA, Chain A"/>
    <property type="match status" value="1"/>
</dbReference>
<evidence type="ECO:0000259" key="10">
    <source>
        <dbReference type="Pfam" id="PF01050"/>
    </source>
</evidence>
<evidence type="ECO:0000256" key="4">
    <source>
        <dbReference type="ARBA" id="ARBA00022695"/>
    </source>
</evidence>
<dbReference type="Proteomes" id="UP001205906">
    <property type="component" value="Unassembled WGS sequence"/>
</dbReference>
<sequence length="483" mass="52304">MAEEHVGRTIIPVIMAGGSGARLWPVSRDTMPKQFIALLGGGRSTFQAAVLRVVGQGFGRPVVITSDAFRFICAEQLRAIGVEADIVLEPMRRDSGPAVAVGAVLAQARGGNEAICFATAADHVVTDDDAFRADVQAIGELASAGRIMTLGIVPDQPSTEYGYIRPAEERLESSGTSEGGAYAVSSFVEKPDRATAEKYLADGYLWNSGNFAFAPKTMLDELQVFVPDVVEAARKSVAASRRDLDFIRLDEESFAASPQISIDYAVMEKTTRAGVQRATFGWSDVGSWGSLHAVKAKDAENNVIEGDAFVIDTRDSLVRSEGPLTAVVGLSDVVVVASEDAVLVASKVQAARVKDMVATLKSKGHRAASEHRRHHRPWGWYQSIDQGNRFQVKHICVKPGGKLSLQRHHHRAEHWIVVHGTAEVTVDGSTKLVHENEAAYLPIGCTHRLANPGKIELKLIEVQVGSYTGEDDIIRIEDVYARE</sequence>
<evidence type="ECO:0000256" key="1">
    <source>
        <dbReference type="ARBA" id="ARBA00006115"/>
    </source>
</evidence>
<dbReference type="SUPFAM" id="SSF53448">
    <property type="entry name" value="Nucleotide-diphospho-sugar transferases"/>
    <property type="match status" value="1"/>
</dbReference>
<organism evidence="12 13">
    <name type="scientific">Mesorhizobium liriopis</name>
    <dbReference type="NCBI Taxonomy" id="2953882"/>
    <lineage>
        <taxon>Bacteria</taxon>
        <taxon>Pseudomonadati</taxon>
        <taxon>Pseudomonadota</taxon>
        <taxon>Alphaproteobacteria</taxon>
        <taxon>Hyphomicrobiales</taxon>
        <taxon>Phyllobacteriaceae</taxon>
        <taxon>Mesorhizobium</taxon>
    </lineage>
</organism>
<dbReference type="Gene3D" id="2.60.120.10">
    <property type="entry name" value="Jelly Rolls"/>
    <property type="match status" value="1"/>
</dbReference>
<keyword evidence="4 12" id="KW-0548">Nucleotidyltransferase</keyword>
<accession>A0ABT1C680</accession>
<dbReference type="Pfam" id="PF01050">
    <property type="entry name" value="MannoseP_isomer"/>
    <property type="match status" value="1"/>
</dbReference>
<evidence type="ECO:0000313" key="12">
    <source>
        <dbReference type="EMBL" id="MCO6050173.1"/>
    </source>
</evidence>
<dbReference type="EMBL" id="JAMXQS010000005">
    <property type="protein sequence ID" value="MCO6050173.1"/>
    <property type="molecule type" value="Genomic_DNA"/>
</dbReference>
<dbReference type="InterPro" id="IPR029044">
    <property type="entry name" value="Nucleotide-diphossugar_trans"/>
</dbReference>
<dbReference type="InterPro" id="IPR001538">
    <property type="entry name" value="Man6P_isomerase-2_C"/>
</dbReference>
<feature type="domain" description="Nucleotidyl transferase" evidence="9">
    <location>
        <begin position="12"/>
        <end position="300"/>
    </location>
</feature>
<evidence type="ECO:0000256" key="6">
    <source>
        <dbReference type="ARBA" id="ARBA00023134"/>
    </source>
</evidence>
<evidence type="ECO:0000259" key="9">
    <source>
        <dbReference type="Pfam" id="PF00483"/>
    </source>
</evidence>
<reference evidence="12 13" key="1">
    <citation type="submission" date="2022-06" db="EMBL/GenBank/DDBJ databases">
        <title>Mesorhizobium sp. strain RP14 Genome sequencing and assembly.</title>
        <authorList>
            <person name="Kim I."/>
        </authorList>
    </citation>
    <scope>NUCLEOTIDE SEQUENCE [LARGE SCALE GENOMIC DNA]</scope>
    <source>
        <strain evidence="13">RP14(2022)</strain>
    </source>
</reference>
<evidence type="ECO:0000256" key="3">
    <source>
        <dbReference type="ARBA" id="ARBA00022679"/>
    </source>
</evidence>
<keyword evidence="6" id="KW-0342">GTP-binding</keyword>
<dbReference type="InterPro" id="IPR011051">
    <property type="entry name" value="RmlC_Cupin_sf"/>
</dbReference>
<evidence type="ECO:0000256" key="8">
    <source>
        <dbReference type="RuleBase" id="RU004190"/>
    </source>
</evidence>
<dbReference type="InterPro" id="IPR014710">
    <property type="entry name" value="RmlC-like_jellyroll"/>
</dbReference>
<evidence type="ECO:0000256" key="7">
    <source>
        <dbReference type="ARBA" id="ARBA00047343"/>
    </source>
</evidence>
<proteinExistence type="inferred from homology"/>
<dbReference type="InterPro" id="IPR054566">
    <property type="entry name" value="ManC/GMP-like_b-helix"/>
</dbReference>